<proteinExistence type="predicted"/>
<dbReference type="RefSeq" id="WP_009245485.1">
    <property type="nucleotide sequence ID" value="NZ_CABKQB010000010.1"/>
</dbReference>
<protein>
    <submittedName>
        <fullName evidence="1">Uncharacterized protein</fullName>
    </submittedName>
</protein>
<accession>A0A9Q4EYL2</accession>
<dbReference type="Proteomes" id="UP001079535">
    <property type="component" value="Unassembled WGS sequence"/>
</dbReference>
<name>A0A9Q4EYL2_MEDGN</name>
<evidence type="ECO:0000313" key="1">
    <source>
        <dbReference type="EMBL" id="MCZ0666629.1"/>
    </source>
</evidence>
<gene>
    <name evidence="1" type="ORF">OZZ17_03640</name>
</gene>
<reference evidence="1" key="1">
    <citation type="submission" date="2022-11" db="EMBL/GenBank/DDBJ databases">
        <title>Temperate bacteriophages infecting mucin-degrading bacterium Ruminococcus gnavus from the human gut.</title>
        <authorList>
            <person name="Buttimer C."/>
        </authorList>
    </citation>
    <scope>NUCLEOTIDE SEQUENCE</scope>
    <source>
        <strain evidence="1">CCUG 49994</strain>
    </source>
</reference>
<comment type="caution">
    <text evidence="1">The sequence shown here is derived from an EMBL/GenBank/DDBJ whole genome shotgun (WGS) entry which is preliminary data.</text>
</comment>
<sequence length="183" mass="21380">MPIVRSVDSVHIEYTIPSDIKILITDDFLNEFLYQLIRIAGISPYDFADEGIEYVTGTCSWYAAFGKACIDTDNKKLFDYRNSLEWYDSDIFDSEIIGVLIEKEFILGYKIDIIKRELDVEFEDVDVCDKCGMLMRTDILIKNGEGYICPYCKDVDDGDKYENGTSDYYREICREVDEYEREE</sequence>
<dbReference type="AlphaFoldDB" id="A0A9Q4EYL2"/>
<organism evidence="1 2">
    <name type="scientific">Mediterraneibacter gnavus</name>
    <name type="common">Ruminococcus gnavus</name>
    <dbReference type="NCBI Taxonomy" id="33038"/>
    <lineage>
        <taxon>Bacteria</taxon>
        <taxon>Bacillati</taxon>
        <taxon>Bacillota</taxon>
        <taxon>Clostridia</taxon>
        <taxon>Lachnospirales</taxon>
        <taxon>Lachnospiraceae</taxon>
        <taxon>Mediterraneibacter</taxon>
    </lineage>
</organism>
<evidence type="ECO:0000313" key="2">
    <source>
        <dbReference type="Proteomes" id="UP001079535"/>
    </source>
</evidence>
<dbReference type="EMBL" id="JAPRAY010000003">
    <property type="protein sequence ID" value="MCZ0666629.1"/>
    <property type="molecule type" value="Genomic_DNA"/>
</dbReference>